<dbReference type="GeneID" id="91098549"/>
<keyword evidence="1" id="KW-0812">Transmembrane</keyword>
<feature type="transmembrane region" description="Helical" evidence="1">
    <location>
        <begin position="196"/>
        <end position="214"/>
    </location>
</feature>
<evidence type="ECO:0000256" key="1">
    <source>
        <dbReference type="SAM" id="Phobius"/>
    </source>
</evidence>
<evidence type="ECO:0000313" key="2">
    <source>
        <dbReference type="EMBL" id="WWC92918.1"/>
    </source>
</evidence>
<feature type="transmembrane region" description="Helical" evidence="1">
    <location>
        <begin position="256"/>
        <end position="275"/>
    </location>
</feature>
<protein>
    <recommendedName>
        <fullName evidence="4">DUF1275 domain protein</fullName>
    </recommendedName>
</protein>
<sequence length="325" mass="35797">MYDRQESLSMSKPAGWRIDIEPALTISPTETRVATPTREIDQATLCDNNKAQPFHRRFINHLNSEIECGSSITYPSLYMCFLTGLTSAPSFASCFIWCGFQTGNSAQLGLALARIFTPDHQKTFGFHIMDQQALISLLSFFFGSSLGQFGNKLGIKRRLWLILATSIQILFMIVASLLSHFSNESGLANGRGHPSWISPCGMTALAFLSATMGLQGAVGLRLASPVATTVPLTSTWIDIFNDPFLFAFRSVRTRDIRFAGAISLIFGAFVSRAILGVIGSAATIGIVAGFRSILLMWWFFVPNSKPSEVEGQDQHQQQQTIERKP</sequence>
<organism evidence="2 3">
    <name type="scientific">Kwoniella dendrophila CBS 6074</name>
    <dbReference type="NCBI Taxonomy" id="1295534"/>
    <lineage>
        <taxon>Eukaryota</taxon>
        <taxon>Fungi</taxon>
        <taxon>Dikarya</taxon>
        <taxon>Basidiomycota</taxon>
        <taxon>Agaricomycotina</taxon>
        <taxon>Tremellomycetes</taxon>
        <taxon>Tremellales</taxon>
        <taxon>Cryptococcaceae</taxon>
        <taxon>Kwoniella</taxon>
    </lineage>
</organism>
<dbReference type="Pfam" id="PF06912">
    <property type="entry name" value="DUF1275"/>
    <property type="match status" value="1"/>
</dbReference>
<dbReference type="AlphaFoldDB" id="A0AAX4K6Y3"/>
<name>A0AAX4K6Y3_9TREE</name>
<reference evidence="2 3" key="1">
    <citation type="submission" date="2024-01" db="EMBL/GenBank/DDBJ databases">
        <title>Comparative genomics of Cryptococcus and Kwoniella reveals pathogenesis evolution and contrasting modes of karyotype evolution via chromosome fusion or intercentromeric recombination.</title>
        <authorList>
            <person name="Coelho M.A."/>
            <person name="David-Palma M."/>
            <person name="Shea T."/>
            <person name="Bowers K."/>
            <person name="McGinley-Smith S."/>
            <person name="Mohammad A.W."/>
            <person name="Gnirke A."/>
            <person name="Yurkov A.M."/>
            <person name="Nowrousian M."/>
            <person name="Sun S."/>
            <person name="Cuomo C.A."/>
            <person name="Heitman J."/>
        </authorList>
    </citation>
    <scope>NUCLEOTIDE SEQUENCE [LARGE SCALE GENOMIC DNA]</scope>
    <source>
        <strain evidence="2 3">CBS 6074</strain>
    </source>
</reference>
<gene>
    <name evidence="2" type="ORF">L201_007881</name>
</gene>
<dbReference type="PANTHER" id="PTHR37488:SF2">
    <property type="entry name" value="DUF1275 DOMAIN-CONTAINING PROTEIN"/>
    <property type="match status" value="1"/>
</dbReference>
<feature type="transmembrane region" description="Helical" evidence="1">
    <location>
        <begin position="159"/>
        <end position="181"/>
    </location>
</feature>
<keyword evidence="1" id="KW-0472">Membrane</keyword>
<dbReference type="InterPro" id="IPR010699">
    <property type="entry name" value="DUF1275"/>
</dbReference>
<dbReference type="EMBL" id="CP144108">
    <property type="protein sequence ID" value="WWC92918.1"/>
    <property type="molecule type" value="Genomic_DNA"/>
</dbReference>
<evidence type="ECO:0000313" key="3">
    <source>
        <dbReference type="Proteomes" id="UP001355207"/>
    </source>
</evidence>
<accession>A0AAX4K6Y3</accession>
<keyword evidence="1" id="KW-1133">Transmembrane helix</keyword>
<evidence type="ECO:0008006" key="4">
    <source>
        <dbReference type="Google" id="ProtNLM"/>
    </source>
</evidence>
<keyword evidence="3" id="KW-1185">Reference proteome</keyword>
<dbReference type="Proteomes" id="UP001355207">
    <property type="component" value="Chromosome 11"/>
</dbReference>
<feature type="transmembrane region" description="Helical" evidence="1">
    <location>
        <begin position="281"/>
        <end position="300"/>
    </location>
</feature>
<dbReference type="PANTHER" id="PTHR37488">
    <property type="entry name" value="DUF1275 DOMAIN-CONTAINING PROTEIN"/>
    <property type="match status" value="1"/>
</dbReference>
<dbReference type="RefSeq" id="XP_066079680.1">
    <property type="nucleotide sequence ID" value="XM_066223583.1"/>
</dbReference>
<proteinExistence type="predicted"/>